<proteinExistence type="predicted"/>
<dbReference type="Proteomes" id="UP000255283">
    <property type="component" value="Unassembled WGS sequence"/>
</dbReference>
<comment type="caution">
    <text evidence="2">The sequence shown here is derived from an EMBL/GenBank/DDBJ whole genome shotgun (WGS) entry which is preliminary data.</text>
</comment>
<feature type="transmembrane region" description="Helical" evidence="1">
    <location>
        <begin position="42"/>
        <end position="75"/>
    </location>
</feature>
<organism evidence="2 3">
    <name type="scientific">Segatella buccae</name>
    <dbReference type="NCBI Taxonomy" id="28126"/>
    <lineage>
        <taxon>Bacteria</taxon>
        <taxon>Pseudomonadati</taxon>
        <taxon>Bacteroidota</taxon>
        <taxon>Bacteroidia</taxon>
        <taxon>Bacteroidales</taxon>
        <taxon>Prevotellaceae</taxon>
        <taxon>Segatella</taxon>
    </lineage>
</organism>
<reference evidence="2 3" key="1">
    <citation type="submission" date="2018-06" db="EMBL/GenBank/DDBJ databases">
        <authorList>
            <consortium name="Pathogen Informatics"/>
            <person name="Doyle S."/>
        </authorList>
    </citation>
    <scope>NUCLEOTIDE SEQUENCE [LARGE SCALE GENOMIC DNA]</scope>
    <source>
        <strain evidence="2 3">NCTC13063</strain>
    </source>
</reference>
<sequence>MPGGVDSPPSPWGNKKGTFFCVSPELHYLCIMKVKIDWKKAVIFLIVAGGLYFIFESFAMALGIILILFVIDYFIADKMDDRRRRKEREEE</sequence>
<evidence type="ECO:0000313" key="3">
    <source>
        <dbReference type="Proteomes" id="UP000255283"/>
    </source>
</evidence>
<evidence type="ECO:0000313" key="2">
    <source>
        <dbReference type="EMBL" id="SUB79580.1"/>
    </source>
</evidence>
<keyword evidence="1" id="KW-0472">Membrane</keyword>
<dbReference type="AlphaFoldDB" id="A0AAQ1UHZ5"/>
<keyword evidence="1" id="KW-0812">Transmembrane</keyword>
<protein>
    <submittedName>
        <fullName evidence="2">Uncharacterized protein</fullName>
    </submittedName>
</protein>
<gene>
    <name evidence="2" type="ORF">NCTC13063_00847</name>
</gene>
<name>A0AAQ1UHZ5_9BACT</name>
<evidence type="ECO:0000256" key="1">
    <source>
        <dbReference type="SAM" id="Phobius"/>
    </source>
</evidence>
<accession>A0AAQ1UHZ5</accession>
<keyword evidence="1" id="KW-1133">Transmembrane helix</keyword>
<dbReference type="EMBL" id="UGTJ01000001">
    <property type="protein sequence ID" value="SUB79580.1"/>
    <property type="molecule type" value="Genomic_DNA"/>
</dbReference>